<accession>A0ABX9XHV4</accession>
<evidence type="ECO:0000313" key="1">
    <source>
        <dbReference type="EMBL" id="ROZ84409.1"/>
    </source>
</evidence>
<name>A0ABX9XHV4_9PSED</name>
<reference evidence="1 2" key="1">
    <citation type="submission" date="2018-11" db="EMBL/GenBank/DDBJ databases">
        <authorList>
            <person name="Jang G.I."/>
            <person name="Hwang C.Y."/>
        </authorList>
    </citation>
    <scope>NUCLEOTIDE SEQUENCE [LARGE SCALE GENOMIC DNA]</scope>
    <source>
        <strain evidence="1 2">SSM26</strain>
    </source>
</reference>
<dbReference type="EMBL" id="RKKU01000011">
    <property type="protein sequence ID" value="ROZ84409.1"/>
    <property type="molecule type" value="Genomic_DNA"/>
</dbReference>
<sequence>MRSSGAVQGYLLLLLVSARRLRGGDLIRFFWLDLGLVGKRLAAHSGDLIRAARCQRLIGGACSPPERFACTTMMNMTARW</sequence>
<keyword evidence="2" id="KW-1185">Reference proteome</keyword>
<evidence type="ECO:0008006" key="3">
    <source>
        <dbReference type="Google" id="ProtNLM"/>
    </source>
</evidence>
<evidence type="ECO:0000313" key="2">
    <source>
        <dbReference type="Proteomes" id="UP000275199"/>
    </source>
</evidence>
<gene>
    <name evidence="1" type="ORF">EF096_10445</name>
</gene>
<dbReference type="Proteomes" id="UP000275199">
    <property type="component" value="Unassembled WGS sequence"/>
</dbReference>
<protein>
    <recommendedName>
        <fullName evidence="3">Secreted protein</fullName>
    </recommendedName>
</protein>
<proteinExistence type="predicted"/>
<comment type="caution">
    <text evidence="1">The sequence shown here is derived from an EMBL/GenBank/DDBJ whole genome shotgun (WGS) entry which is preliminary data.</text>
</comment>
<organism evidence="1 2">
    <name type="scientific">Pseudomonas neustonica</name>
    <dbReference type="NCBI Taxonomy" id="2487346"/>
    <lineage>
        <taxon>Bacteria</taxon>
        <taxon>Pseudomonadati</taxon>
        <taxon>Pseudomonadota</taxon>
        <taxon>Gammaproteobacteria</taxon>
        <taxon>Pseudomonadales</taxon>
        <taxon>Pseudomonadaceae</taxon>
        <taxon>Pseudomonas</taxon>
    </lineage>
</organism>